<dbReference type="Pfam" id="PF01381">
    <property type="entry name" value="HTH_3"/>
    <property type="match status" value="1"/>
</dbReference>
<dbReference type="Pfam" id="PF07883">
    <property type="entry name" value="Cupin_2"/>
    <property type="match status" value="1"/>
</dbReference>
<evidence type="ECO:0000256" key="3">
    <source>
        <dbReference type="ARBA" id="ARBA00023163"/>
    </source>
</evidence>
<dbReference type="GO" id="GO:0003700">
    <property type="term" value="F:DNA-binding transcription factor activity"/>
    <property type="evidence" value="ECO:0007669"/>
    <property type="project" value="TreeGrafter"/>
</dbReference>
<dbReference type="OrthoDB" id="9781521at2"/>
<dbReference type="InterPro" id="IPR011051">
    <property type="entry name" value="RmlC_Cupin_sf"/>
</dbReference>
<dbReference type="RefSeq" id="WP_066630303.1">
    <property type="nucleotide sequence ID" value="NZ_FQXL01000020.1"/>
</dbReference>
<dbReference type="STRING" id="1121326.CLMAG_57370"/>
<name>A0A162QVU0_9CLOT</name>
<keyword evidence="2" id="KW-0238">DNA-binding</keyword>
<dbReference type="CDD" id="cd02209">
    <property type="entry name" value="cupin_XRE_C"/>
    <property type="match status" value="1"/>
</dbReference>
<dbReference type="SUPFAM" id="SSF51182">
    <property type="entry name" value="RmlC-like cupins"/>
    <property type="match status" value="1"/>
</dbReference>
<comment type="caution">
    <text evidence="5">The sequence shown here is derived from an EMBL/GenBank/DDBJ whole genome shotgun (WGS) entry which is preliminary data.</text>
</comment>
<dbReference type="GO" id="GO:0005829">
    <property type="term" value="C:cytosol"/>
    <property type="evidence" value="ECO:0007669"/>
    <property type="project" value="TreeGrafter"/>
</dbReference>
<dbReference type="PANTHER" id="PTHR46797:SF23">
    <property type="entry name" value="HTH-TYPE TRANSCRIPTIONAL REGULATOR SUTR"/>
    <property type="match status" value="1"/>
</dbReference>
<dbReference type="Gene3D" id="1.10.260.40">
    <property type="entry name" value="lambda repressor-like DNA-binding domains"/>
    <property type="match status" value="1"/>
</dbReference>
<dbReference type="Proteomes" id="UP000076603">
    <property type="component" value="Unassembled WGS sequence"/>
</dbReference>
<organism evidence="5 6">
    <name type="scientific">Clostridium magnum DSM 2767</name>
    <dbReference type="NCBI Taxonomy" id="1121326"/>
    <lineage>
        <taxon>Bacteria</taxon>
        <taxon>Bacillati</taxon>
        <taxon>Bacillota</taxon>
        <taxon>Clostridia</taxon>
        <taxon>Eubacteriales</taxon>
        <taxon>Clostridiaceae</taxon>
        <taxon>Clostridium</taxon>
    </lineage>
</organism>
<dbReference type="GO" id="GO:0003677">
    <property type="term" value="F:DNA binding"/>
    <property type="evidence" value="ECO:0007669"/>
    <property type="project" value="UniProtKB-KW"/>
</dbReference>
<dbReference type="SUPFAM" id="SSF47413">
    <property type="entry name" value="lambda repressor-like DNA-binding domains"/>
    <property type="match status" value="1"/>
</dbReference>
<gene>
    <name evidence="5" type="primary">puuR_4</name>
    <name evidence="5" type="ORF">CLMAG_57370</name>
</gene>
<evidence type="ECO:0000313" key="6">
    <source>
        <dbReference type="Proteomes" id="UP000076603"/>
    </source>
</evidence>
<protein>
    <submittedName>
        <fullName evidence="5">HTH-type transcriptional regulator PuuR</fullName>
    </submittedName>
</protein>
<dbReference type="Gene3D" id="2.60.120.10">
    <property type="entry name" value="Jelly Rolls"/>
    <property type="match status" value="1"/>
</dbReference>
<keyword evidence="1" id="KW-0805">Transcription regulation</keyword>
<dbReference type="EMBL" id="LWAE01000012">
    <property type="protein sequence ID" value="KZL89039.1"/>
    <property type="molecule type" value="Genomic_DNA"/>
</dbReference>
<accession>A0A162QVU0</accession>
<evidence type="ECO:0000256" key="1">
    <source>
        <dbReference type="ARBA" id="ARBA00023015"/>
    </source>
</evidence>
<dbReference type="PROSITE" id="PS50943">
    <property type="entry name" value="HTH_CROC1"/>
    <property type="match status" value="1"/>
</dbReference>
<dbReference type="AlphaFoldDB" id="A0A162QVU0"/>
<sequence length="182" mass="20605">MKNPTYNIGSVLKRVRFERGLTLEETSNLTGVSKAMLGQIERGESNPTISVLWKISTGLRISFSELLGSESTDYEAVSIDDIEPVYESDGKMVLYDVFPFNPMLGFEYFYIKLLPGAEHVSTPHQSSVEEYIVVTEGTLKLTVDEQTFELTAPSALRFKPNKNHTYSNPYDTEVIFQNIIKY</sequence>
<feature type="domain" description="HTH cro/C1-type" evidence="4">
    <location>
        <begin position="12"/>
        <end position="66"/>
    </location>
</feature>
<dbReference type="InterPro" id="IPR014710">
    <property type="entry name" value="RmlC-like_jellyroll"/>
</dbReference>
<dbReference type="SMART" id="SM00530">
    <property type="entry name" value="HTH_XRE"/>
    <property type="match status" value="1"/>
</dbReference>
<evidence type="ECO:0000256" key="2">
    <source>
        <dbReference type="ARBA" id="ARBA00023125"/>
    </source>
</evidence>
<dbReference type="CDD" id="cd00093">
    <property type="entry name" value="HTH_XRE"/>
    <property type="match status" value="1"/>
</dbReference>
<dbReference type="InterPro" id="IPR001387">
    <property type="entry name" value="Cro/C1-type_HTH"/>
</dbReference>
<reference evidence="5 6" key="1">
    <citation type="submission" date="2016-04" db="EMBL/GenBank/DDBJ databases">
        <title>Genome sequence of Clostridium magnum DSM 2767.</title>
        <authorList>
            <person name="Poehlein A."/>
            <person name="Uhlig R."/>
            <person name="Fischer R."/>
            <person name="Bahl H."/>
            <person name="Daniel R."/>
        </authorList>
    </citation>
    <scope>NUCLEOTIDE SEQUENCE [LARGE SCALE GENOMIC DNA]</scope>
    <source>
        <strain evidence="5 6">DSM 2767</strain>
    </source>
</reference>
<dbReference type="InterPro" id="IPR050807">
    <property type="entry name" value="TransReg_Diox_bact_type"/>
</dbReference>
<evidence type="ECO:0000259" key="4">
    <source>
        <dbReference type="PROSITE" id="PS50943"/>
    </source>
</evidence>
<keyword evidence="6" id="KW-1185">Reference proteome</keyword>
<dbReference type="PATRIC" id="fig|1121326.3.peg.5795"/>
<evidence type="ECO:0000313" key="5">
    <source>
        <dbReference type="EMBL" id="KZL89039.1"/>
    </source>
</evidence>
<dbReference type="InterPro" id="IPR010982">
    <property type="entry name" value="Lambda_DNA-bd_dom_sf"/>
</dbReference>
<proteinExistence type="predicted"/>
<keyword evidence="3" id="KW-0804">Transcription</keyword>
<dbReference type="InterPro" id="IPR013096">
    <property type="entry name" value="Cupin_2"/>
</dbReference>
<dbReference type="PANTHER" id="PTHR46797">
    <property type="entry name" value="HTH-TYPE TRANSCRIPTIONAL REGULATOR"/>
    <property type="match status" value="1"/>
</dbReference>